<name>A0A2P2P331_RHIMU</name>
<proteinExistence type="predicted"/>
<reference evidence="1" key="1">
    <citation type="submission" date="2018-02" db="EMBL/GenBank/DDBJ databases">
        <title>Rhizophora mucronata_Transcriptome.</title>
        <authorList>
            <person name="Meera S.P."/>
            <person name="Sreeshan A."/>
            <person name="Augustine A."/>
        </authorList>
    </citation>
    <scope>NUCLEOTIDE SEQUENCE</scope>
    <source>
        <tissue evidence="1">Leaf</tissue>
    </source>
</reference>
<sequence>MMMMGSRLQHLWITKSHHRFSHVLLHQESPDRLRQQNENLPT</sequence>
<dbReference type="EMBL" id="GGEC01068681">
    <property type="protein sequence ID" value="MBX49165.1"/>
    <property type="molecule type" value="Transcribed_RNA"/>
</dbReference>
<protein>
    <submittedName>
        <fullName evidence="1">Uncharacterized protein</fullName>
    </submittedName>
</protein>
<accession>A0A2P2P331</accession>
<organism evidence="1">
    <name type="scientific">Rhizophora mucronata</name>
    <name type="common">Asiatic mangrove</name>
    <dbReference type="NCBI Taxonomy" id="61149"/>
    <lineage>
        <taxon>Eukaryota</taxon>
        <taxon>Viridiplantae</taxon>
        <taxon>Streptophyta</taxon>
        <taxon>Embryophyta</taxon>
        <taxon>Tracheophyta</taxon>
        <taxon>Spermatophyta</taxon>
        <taxon>Magnoliopsida</taxon>
        <taxon>eudicotyledons</taxon>
        <taxon>Gunneridae</taxon>
        <taxon>Pentapetalae</taxon>
        <taxon>rosids</taxon>
        <taxon>fabids</taxon>
        <taxon>Malpighiales</taxon>
        <taxon>Rhizophoraceae</taxon>
        <taxon>Rhizophora</taxon>
    </lineage>
</organism>
<evidence type="ECO:0000313" key="1">
    <source>
        <dbReference type="EMBL" id="MBX49165.1"/>
    </source>
</evidence>
<dbReference type="AlphaFoldDB" id="A0A2P2P331"/>